<feature type="compositionally biased region" description="Polar residues" evidence="1">
    <location>
        <begin position="1"/>
        <end position="14"/>
    </location>
</feature>
<organism evidence="2 3">
    <name type="scientific">Paraburkholderia ferrariae</name>
    <dbReference type="NCBI Taxonomy" id="386056"/>
    <lineage>
        <taxon>Bacteria</taxon>
        <taxon>Pseudomonadati</taxon>
        <taxon>Pseudomonadota</taxon>
        <taxon>Betaproteobacteria</taxon>
        <taxon>Burkholderiales</taxon>
        <taxon>Burkholderiaceae</taxon>
        <taxon>Paraburkholderia</taxon>
    </lineage>
</organism>
<comment type="caution">
    <text evidence="2">The sequence shown here is derived from an EMBL/GenBank/DDBJ whole genome shotgun (WGS) entry which is preliminary data.</text>
</comment>
<reference evidence="2 3" key="1">
    <citation type="submission" date="2024-01" db="EMBL/GenBank/DDBJ databases">
        <title>The diversity of rhizobia nodulating Mimosa spp. in eleven states of Brazil covering several biomes is determined by host plant, location, and edaphic factors.</title>
        <authorList>
            <person name="Rouws L."/>
            <person name="Barauna A."/>
            <person name="Beukes C."/>
            <person name="De Faria S.M."/>
            <person name="Gross E."/>
            <person name="Dos Reis Junior F.B."/>
            <person name="Simon M."/>
            <person name="Maluk M."/>
            <person name="Odee D.W."/>
            <person name="Kenicer G."/>
            <person name="Young J.P.W."/>
            <person name="Reis V.M."/>
            <person name="Zilli J."/>
            <person name="James E.K."/>
        </authorList>
    </citation>
    <scope>NUCLEOTIDE SEQUENCE [LARGE SCALE GENOMIC DNA]</scope>
    <source>
        <strain evidence="2 3">JPY167</strain>
    </source>
</reference>
<gene>
    <name evidence="2" type="ORF">VSR73_09185</name>
</gene>
<dbReference type="EMBL" id="JAYMRV010000002">
    <property type="protein sequence ID" value="MEM5421230.1"/>
    <property type="molecule type" value="Genomic_DNA"/>
</dbReference>
<evidence type="ECO:0000313" key="2">
    <source>
        <dbReference type="EMBL" id="MEM5421230.1"/>
    </source>
</evidence>
<protein>
    <submittedName>
        <fullName evidence="2">Uncharacterized protein</fullName>
    </submittedName>
</protein>
<name>A0ABU9RMI3_9BURK</name>
<keyword evidence="3" id="KW-1185">Reference proteome</keyword>
<evidence type="ECO:0000256" key="1">
    <source>
        <dbReference type="SAM" id="MobiDB-lite"/>
    </source>
</evidence>
<dbReference type="RefSeq" id="WP_342946551.1">
    <property type="nucleotide sequence ID" value="NZ_JAYMRV010000002.1"/>
</dbReference>
<sequence length="172" mass="19181">MKQLSLNPHQLKSTSLHDSRGGSGCVTIANIVQQPSHTHPNYSDSSASGGGMMEDLILEAQLPVTDALLARLVEKFPAVRWYELDEDVRDAYARRVALLHRELRPALGVGDLSELVAFYNAYYWALVFAKIYQARYGFDAGIEQEAFKVLEVAPADVDWPTVERVHQAALRP</sequence>
<feature type="region of interest" description="Disordered" evidence="1">
    <location>
        <begin position="1"/>
        <end position="20"/>
    </location>
</feature>
<proteinExistence type="predicted"/>
<accession>A0ABU9RMI3</accession>
<dbReference type="Proteomes" id="UP001489897">
    <property type="component" value="Unassembled WGS sequence"/>
</dbReference>
<evidence type="ECO:0000313" key="3">
    <source>
        <dbReference type="Proteomes" id="UP001489897"/>
    </source>
</evidence>